<dbReference type="InterPro" id="IPR012337">
    <property type="entry name" value="RNaseH-like_sf"/>
</dbReference>
<dbReference type="SUPFAM" id="SSF53098">
    <property type="entry name" value="Ribonuclease H-like"/>
    <property type="match status" value="1"/>
</dbReference>
<gene>
    <name evidence="2" type="ORF">GPM918_LOCUS42214</name>
    <name evidence="3" type="ORF">SRO942_LOCUS43411</name>
</gene>
<dbReference type="OrthoDB" id="117690at2759"/>
<dbReference type="EMBL" id="CAJOBC010101371">
    <property type="protein sequence ID" value="CAF4473314.1"/>
    <property type="molecule type" value="Genomic_DNA"/>
</dbReference>
<sequence>MKMNADQAVHNIFSGIIPVAQSIDKLSSELNMYKANAKQQVKQDVSSFWNDNEAKIPILGRITRLLLSVSGTSVPSESAFSISGRLMQNRVSLKAD</sequence>
<dbReference type="GO" id="GO:0046983">
    <property type="term" value="F:protein dimerization activity"/>
    <property type="evidence" value="ECO:0007669"/>
    <property type="project" value="InterPro"/>
</dbReference>
<accession>A0A816AL88</accession>
<dbReference type="InterPro" id="IPR008906">
    <property type="entry name" value="HATC_C_dom"/>
</dbReference>
<protein>
    <recommendedName>
        <fullName evidence="1">HAT C-terminal dimerisation domain-containing protein</fullName>
    </recommendedName>
</protein>
<keyword evidence="4" id="KW-1185">Reference proteome</keyword>
<dbReference type="AlphaFoldDB" id="A0A816AL88"/>
<proteinExistence type="predicted"/>
<evidence type="ECO:0000259" key="1">
    <source>
        <dbReference type="Pfam" id="PF05699"/>
    </source>
</evidence>
<organism evidence="2 4">
    <name type="scientific">Didymodactylos carnosus</name>
    <dbReference type="NCBI Taxonomy" id="1234261"/>
    <lineage>
        <taxon>Eukaryota</taxon>
        <taxon>Metazoa</taxon>
        <taxon>Spiralia</taxon>
        <taxon>Gnathifera</taxon>
        <taxon>Rotifera</taxon>
        <taxon>Eurotatoria</taxon>
        <taxon>Bdelloidea</taxon>
        <taxon>Philodinida</taxon>
        <taxon>Philodinidae</taxon>
        <taxon>Didymodactylos</taxon>
    </lineage>
</organism>
<dbReference type="Proteomes" id="UP000663829">
    <property type="component" value="Unassembled WGS sequence"/>
</dbReference>
<name>A0A816AL88_9BILA</name>
<feature type="domain" description="HAT C-terminal dimerisation" evidence="1">
    <location>
        <begin position="29"/>
        <end position="91"/>
    </location>
</feature>
<dbReference type="EMBL" id="CAJNOQ010035042">
    <property type="protein sequence ID" value="CAF1597759.1"/>
    <property type="molecule type" value="Genomic_DNA"/>
</dbReference>
<evidence type="ECO:0000313" key="2">
    <source>
        <dbReference type="EMBL" id="CAF1597759.1"/>
    </source>
</evidence>
<dbReference type="Proteomes" id="UP000681722">
    <property type="component" value="Unassembled WGS sequence"/>
</dbReference>
<dbReference type="Pfam" id="PF05699">
    <property type="entry name" value="Dimer_Tnp_hAT"/>
    <property type="match status" value="1"/>
</dbReference>
<evidence type="ECO:0000313" key="3">
    <source>
        <dbReference type="EMBL" id="CAF4473314.1"/>
    </source>
</evidence>
<reference evidence="2" key="1">
    <citation type="submission" date="2021-02" db="EMBL/GenBank/DDBJ databases">
        <authorList>
            <person name="Nowell W R."/>
        </authorList>
    </citation>
    <scope>NUCLEOTIDE SEQUENCE</scope>
</reference>
<comment type="caution">
    <text evidence="2">The sequence shown here is derived from an EMBL/GenBank/DDBJ whole genome shotgun (WGS) entry which is preliminary data.</text>
</comment>
<evidence type="ECO:0000313" key="4">
    <source>
        <dbReference type="Proteomes" id="UP000663829"/>
    </source>
</evidence>